<name>A0A0M2RCD4_9PROT</name>
<proteinExistence type="predicted"/>
<reference evidence="1 2" key="1">
    <citation type="submission" date="2015-03" db="EMBL/GenBank/DDBJ databases">
        <title>Genome sequence of Kiloniella sp. P1-1, isolated from the gut microflora of Pacific white shrimp, Penaeus vannamei.</title>
        <authorList>
            <person name="Shao Z."/>
            <person name="Wang L."/>
            <person name="Li X."/>
        </authorList>
    </citation>
    <scope>NUCLEOTIDE SEQUENCE [LARGE SCALE GENOMIC DNA]</scope>
    <source>
        <strain evidence="1 2">P1-1</strain>
    </source>
</reference>
<evidence type="ECO:0000313" key="1">
    <source>
        <dbReference type="EMBL" id="KKJ77243.1"/>
    </source>
</evidence>
<sequence>MPFLISSSGAEPLPGAAPLFRLSESNSKYPVTLNNVARDYGSILFLNGHLWEDNFQTLTKKILNPHSISGQITLPFGTKNMALAFFYY</sequence>
<dbReference type="AlphaFoldDB" id="A0A0M2RCD4"/>
<dbReference type="EMBL" id="LANI01000005">
    <property type="protein sequence ID" value="KKJ77243.1"/>
    <property type="molecule type" value="Genomic_DNA"/>
</dbReference>
<gene>
    <name evidence="1" type="ORF">WH95_09405</name>
</gene>
<accession>A0A0M2RCD4</accession>
<dbReference type="Proteomes" id="UP000034491">
    <property type="component" value="Unassembled WGS sequence"/>
</dbReference>
<evidence type="ECO:0000313" key="2">
    <source>
        <dbReference type="Proteomes" id="UP000034491"/>
    </source>
</evidence>
<dbReference type="STRING" id="1549748.WH95_09405"/>
<keyword evidence="2" id="KW-1185">Reference proteome</keyword>
<protein>
    <submittedName>
        <fullName evidence="1">Uncharacterized protein</fullName>
    </submittedName>
</protein>
<organism evidence="1 2">
    <name type="scientific">Kiloniella litopenaei</name>
    <dbReference type="NCBI Taxonomy" id="1549748"/>
    <lineage>
        <taxon>Bacteria</taxon>
        <taxon>Pseudomonadati</taxon>
        <taxon>Pseudomonadota</taxon>
        <taxon>Alphaproteobacteria</taxon>
        <taxon>Rhodospirillales</taxon>
        <taxon>Kiloniellaceae</taxon>
        <taxon>Kiloniella</taxon>
    </lineage>
</organism>
<comment type="caution">
    <text evidence="1">The sequence shown here is derived from an EMBL/GenBank/DDBJ whole genome shotgun (WGS) entry which is preliminary data.</text>
</comment>